<organism evidence="2 3">
    <name type="scientific">Choiromyces venosus 120613-1</name>
    <dbReference type="NCBI Taxonomy" id="1336337"/>
    <lineage>
        <taxon>Eukaryota</taxon>
        <taxon>Fungi</taxon>
        <taxon>Dikarya</taxon>
        <taxon>Ascomycota</taxon>
        <taxon>Pezizomycotina</taxon>
        <taxon>Pezizomycetes</taxon>
        <taxon>Pezizales</taxon>
        <taxon>Tuberaceae</taxon>
        <taxon>Choiromyces</taxon>
    </lineage>
</organism>
<feature type="non-terminal residue" evidence="2">
    <location>
        <position position="1"/>
    </location>
</feature>
<dbReference type="AlphaFoldDB" id="A0A3N4K625"/>
<reference evidence="2 3" key="1">
    <citation type="journal article" date="2018" name="Nat. Ecol. Evol.">
        <title>Pezizomycetes genomes reveal the molecular basis of ectomycorrhizal truffle lifestyle.</title>
        <authorList>
            <person name="Murat C."/>
            <person name="Payen T."/>
            <person name="Noel B."/>
            <person name="Kuo A."/>
            <person name="Morin E."/>
            <person name="Chen J."/>
            <person name="Kohler A."/>
            <person name="Krizsan K."/>
            <person name="Balestrini R."/>
            <person name="Da Silva C."/>
            <person name="Montanini B."/>
            <person name="Hainaut M."/>
            <person name="Levati E."/>
            <person name="Barry K.W."/>
            <person name="Belfiori B."/>
            <person name="Cichocki N."/>
            <person name="Clum A."/>
            <person name="Dockter R.B."/>
            <person name="Fauchery L."/>
            <person name="Guy J."/>
            <person name="Iotti M."/>
            <person name="Le Tacon F."/>
            <person name="Lindquist E.A."/>
            <person name="Lipzen A."/>
            <person name="Malagnac F."/>
            <person name="Mello A."/>
            <person name="Molinier V."/>
            <person name="Miyauchi S."/>
            <person name="Poulain J."/>
            <person name="Riccioni C."/>
            <person name="Rubini A."/>
            <person name="Sitrit Y."/>
            <person name="Splivallo R."/>
            <person name="Traeger S."/>
            <person name="Wang M."/>
            <person name="Zifcakova L."/>
            <person name="Wipf D."/>
            <person name="Zambonelli A."/>
            <person name="Paolocci F."/>
            <person name="Nowrousian M."/>
            <person name="Ottonello S."/>
            <person name="Baldrian P."/>
            <person name="Spatafora J.W."/>
            <person name="Henrissat B."/>
            <person name="Nagy L.G."/>
            <person name="Aury J.M."/>
            <person name="Wincker P."/>
            <person name="Grigoriev I.V."/>
            <person name="Bonfante P."/>
            <person name="Martin F.M."/>
        </authorList>
    </citation>
    <scope>NUCLEOTIDE SEQUENCE [LARGE SCALE GENOMIC DNA]</scope>
    <source>
        <strain evidence="2 3">120613-1</strain>
    </source>
</reference>
<gene>
    <name evidence="2" type="ORF">L873DRAFT_1665243</name>
</gene>
<feature type="region of interest" description="Disordered" evidence="1">
    <location>
        <begin position="81"/>
        <end position="129"/>
    </location>
</feature>
<evidence type="ECO:0000256" key="1">
    <source>
        <dbReference type="SAM" id="MobiDB-lite"/>
    </source>
</evidence>
<protein>
    <submittedName>
        <fullName evidence="2">Uncharacterized protein</fullName>
    </submittedName>
</protein>
<name>A0A3N4K625_9PEZI</name>
<accession>A0A3N4K625</accession>
<keyword evidence="3" id="KW-1185">Reference proteome</keyword>
<evidence type="ECO:0000313" key="3">
    <source>
        <dbReference type="Proteomes" id="UP000276215"/>
    </source>
</evidence>
<dbReference type="EMBL" id="ML120356">
    <property type="protein sequence ID" value="RPB04958.1"/>
    <property type="molecule type" value="Genomic_DNA"/>
</dbReference>
<sequence>WMREENAPFGEQPPAKKIQVVFYSVHKVEVHFTKQAKPVANMSLVLVLSLPPRLCHSTSRSAKTLRMGVYMGPYGQTHWGRGGYSSPRRSAGRGESAPGYAVPSGVGNGGSGLSKSPVQRGGCRDGEGNPGKKKNVCLRKLSHEPHGLDMYYCIVFELSQRSPPGNGDSAGKDKWFTSLESEIDHYLWVDVGHVQCRTCLVRKCGNTDLGKHSRACCSPPAKIRDKIIAHSENMSKVKIYGDFSPQVASDGEIQYDAASNVDSMHPKFLDGDDAQRWGDLSS</sequence>
<dbReference type="Proteomes" id="UP000276215">
    <property type="component" value="Unassembled WGS sequence"/>
</dbReference>
<evidence type="ECO:0000313" key="2">
    <source>
        <dbReference type="EMBL" id="RPB04958.1"/>
    </source>
</evidence>
<proteinExistence type="predicted"/>